<dbReference type="InterPro" id="IPR025392">
    <property type="entry name" value="DUF4124"/>
</dbReference>
<organism evidence="2 3">
    <name type="scientific">Agitococcus lubricus</name>
    <dbReference type="NCBI Taxonomy" id="1077255"/>
    <lineage>
        <taxon>Bacteria</taxon>
        <taxon>Pseudomonadati</taxon>
        <taxon>Pseudomonadota</taxon>
        <taxon>Gammaproteobacteria</taxon>
        <taxon>Moraxellales</taxon>
        <taxon>Moraxellaceae</taxon>
        <taxon>Agitococcus</taxon>
    </lineage>
</organism>
<protein>
    <submittedName>
        <fullName evidence="2">Uncharacterized protein DUF4124</fullName>
    </submittedName>
</protein>
<dbReference type="EMBL" id="QAON01000004">
    <property type="protein sequence ID" value="PTQ90051.1"/>
    <property type="molecule type" value="Genomic_DNA"/>
</dbReference>
<keyword evidence="3" id="KW-1185">Reference proteome</keyword>
<accession>A0A2T5J0Y9</accession>
<evidence type="ECO:0000259" key="1">
    <source>
        <dbReference type="Pfam" id="PF13511"/>
    </source>
</evidence>
<dbReference type="RefSeq" id="WP_170106902.1">
    <property type="nucleotide sequence ID" value="NZ_QAON01000004.1"/>
</dbReference>
<evidence type="ECO:0000313" key="2">
    <source>
        <dbReference type="EMBL" id="PTQ90051.1"/>
    </source>
</evidence>
<evidence type="ECO:0000313" key="3">
    <source>
        <dbReference type="Proteomes" id="UP000244223"/>
    </source>
</evidence>
<name>A0A2T5J0Y9_9GAMM</name>
<feature type="domain" description="DUF4124" evidence="1">
    <location>
        <begin position="10"/>
        <end position="56"/>
    </location>
</feature>
<dbReference type="AlphaFoldDB" id="A0A2T5J0Y9"/>
<proteinExistence type="predicted"/>
<sequence length="176" mass="19486">MYSLMIGLITVLLATTTQAGIYKSYDKNGNVIYSDTGSTNAVEVEEKPVATMPALPRSVIEKKMKKPETTNVVGAPTSYQISIDKLKSGDTIQHGDEPFSPMISLDPSLWREHHLKVSLDGQFYNQDTFAPNIDPSKLERGQHRLDIKAVDKDGNVLGSTTVDFFVQQQSALKKKK</sequence>
<reference evidence="2 3" key="1">
    <citation type="submission" date="2018-04" db="EMBL/GenBank/DDBJ databases">
        <title>Genomic Encyclopedia of Archaeal and Bacterial Type Strains, Phase II (KMG-II): from individual species to whole genera.</title>
        <authorList>
            <person name="Goeker M."/>
        </authorList>
    </citation>
    <scope>NUCLEOTIDE SEQUENCE [LARGE SCALE GENOMIC DNA]</scope>
    <source>
        <strain evidence="2 3">DSM 5822</strain>
    </source>
</reference>
<gene>
    <name evidence="2" type="ORF">C8N29_10489</name>
</gene>
<comment type="caution">
    <text evidence="2">The sequence shown here is derived from an EMBL/GenBank/DDBJ whole genome shotgun (WGS) entry which is preliminary data.</text>
</comment>
<dbReference type="Proteomes" id="UP000244223">
    <property type="component" value="Unassembled WGS sequence"/>
</dbReference>
<dbReference type="Pfam" id="PF13511">
    <property type="entry name" value="DUF4124"/>
    <property type="match status" value="1"/>
</dbReference>